<dbReference type="GeneID" id="25260892"/>
<sequence>MLTKVIVAQGKRIAIEDFKPVRGADCQASADESTQGISAQKSTGGVSHWVNFWIVSNLMHLITGILEHGSPENMPAFYIIFKMVALVYLPLAESDLSGKFLECCVTPFFKPLVPEIDSAFNDVMNELTTKSSKLFDMAKTKASAKRGALPRKPSPPAPSSS</sequence>
<feature type="compositionally biased region" description="Pro residues" evidence="1">
    <location>
        <begin position="152"/>
        <end position="161"/>
    </location>
</feature>
<name>A0A098VMN4_9MICR</name>
<evidence type="ECO:0000313" key="3">
    <source>
        <dbReference type="Proteomes" id="UP000029725"/>
    </source>
</evidence>
<comment type="caution">
    <text evidence="2">The sequence shown here is derived from an EMBL/GenBank/DDBJ whole genome shotgun (WGS) entry which is preliminary data.</text>
</comment>
<accession>A0A098VMN4</accession>
<reference evidence="2 3" key="1">
    <citation type="submission" date="2014-04" db="EMBL/GenBank/DDBJ databases">
        <title>A new species of microsporidia sheds light on the evolution of extreme parasitism.</title>
        <authorList>
            <person name="Haag K.L."/>
            <person name="James T.Y."/>
            <person name="Larsson R."/>
            <person name="Schaer T.M."/>
            <person name="Refardt D."/>
            <person name="Pombert J.-F."/>
            <person name="Ebert D."/>
        </authorList>
    </citation>
    <scope>NUCLEOTIDE SEQUENCE [LARGE SCALE GENOMIC DNA]</scope>
    <source>
        <strain evidence="2 3">UGP3</strain>
        <tissue evidence="2">Spores</tissue>
    </source>
</reference>
<dbReference type="Proteomes" id="UP000029725">
    <property type="component" value="Unassembled WGS sequence"/>
</dbReference>
<organism evidence="2 3">
    <name type="scientific">Mitosporidium daphniae</name>
    <dbReference type="NCBI Taxonomy" id="1485682"/>
    <lineage>
        <taxon>Eukaryota</taxon>
        <taxon>Fungi</taxon>
        <taxon>Fungi incertae sedis</taxon>
        <taxon>Microsporidia</taxon>
        <taxon>Mitosporidium</taxon>
    </lineage>
</organism>
<gene>
    <name evidence="2" type="ORF">DI09_7p90</name>
</gene>
<dbReference type="VEuPathDB" id="MicrosporidiaDB:DI09_7p90"/>
<evidence type="ECO:0000313" key="2">
    <source>
        <dbReference type="EMBL" id="KGG50230.1"/>
    </source>
</evidence>
<feature type="region of interest" description="Disordered" evidence="1">
    <location>
        <begin position="139"/>
        <end position="161"/>
    </location>
</feature>
<protein>
    <submittedName>
        <fullName evidence="2">Uncharacterized protein</fullName>
    </submittedName>
</protein>
<evidence type="ECO:0000256" key="1">
    <source>
        <dbReference type="SAM" id="MobiDB-lite"/>
    </source>
</evidence>
<proteinExistence type="predicted"/>
<keyword evidence="3" id="KW-1185">Reference proteome</keyword>
<dbReference type="RefSeq" id="XP_013236713.1">
    <property type="nucleotide sequence ID" value="XM_013381259.1"/>
</dbReference>
<dbReference type="AlphaFoldDB" id="A0A098VMN4"/>
<dbReference type="EMBL" id="JMKJ01000590">
    <property type="protein sequence ID" value="KGG50230.1"/>
    <property type="molecule type" value="Genomic_DNA"/>
</dbReference>
<dbReference type="HOGENOM" id="CLU_1644128_0_0_1"/>